<dbReference type="InParanoid" id="B7FSV4"/>
<evidence type="ECO:0000256" key="1">
    <source>
        <dbReference type="SAM" id="MobiDB-lite"/>
    </source>
</evidence>
<dbReference type="PaxDb" id="2850-Phatr32869"/>
<dbReference type="RefSeq" id="XP_002178046.1">
    <property type="nucleotide sequence ID" value="XM_002178010.1"/>
</dbReference>
<dbReference type="EMBL" id="CM000606">
    <property type="protein sequence ID" value="EEC50860.1"/>
    <property type="molecule type" value="Genomic_DNA"/>
</dbReference>
<dbReference type="OrthoDB" id="6375174at2759"/>
<sequence>MSAISSRPLVSTLGESKQDTSEYGFPDMSLLDITEGENERKIPIAKFIDDVGAFCSSFTPVPASAELLIGAYTELHAKYKSFEVSLTNKRNFDALHNNAASRCILTTLDVGFDRISKPT</sequence>
<proteinExistence type="predicted"/>
<dbReference type="GeneID" id="7197486"/>
<keyword evidence="3" id="KW-1185">Reference proteome</keyword>
<dbReference type="KEGG" id="pti:PHATRDRAFT_32869"/>
<organism evidence="2 3">
    <name type="scientific">Phaeodactylum tricornutum (strain CCAP 1055/1)</name>
    <dbReference type="NCBI Taxonomy" id="556484"/>
    <lineage>
        <taxon>Eukaryota</taxon>
        <taxon>Sar</taxon>
        <taxon>Stramenopiles</taxon>
        <taxon>Ochrophyta</taxon>
        <taxon>Bacillariophyta</taxon>
        <taxon>Bacillariophyceae</taxon>
        <taxon>Bacillariophycidae</taxon>
        <taxon>Naviculales</taxon>
        <taxon>Phaeodactylaceae</taxon>
        <taxon>Phaeodactylum</taxon>
    </lineage>
</organism>
<protein>
    <submittedName>
        <fullName evidence="2">Uncharacterized protein</fullName>
    </submittedName>
</protein>
<accession>B7FSV4</accession>
<evidence type="ECO:0000313" key="2">
    <source>
        <dbReference type="EMBL" id="EEC50860.1"/>
    </source>
</evidence>
<evidence type="ECO:0000313" key="3">
    <source>
        <dbReference type="Proteomes" id="UP000000759"/>
    </source>
</evidence>
<reference evidence="2 3" key="1">
    <citation type="journal article" date="2008" name="Nature">
        <title>The Phaeodactylum genome reveals the evolutionary history of diatom genomes.</title>
        <authorList>
            <person name="Bowler C."/>
            <person name="Allen A.E."/>
            <person name="Badger J.H."/>
            <person name="Grimwood J."/>
            <person name="Jabbari K."/>
            <person name="Kuo A."/>
            <person name="Maheswari U."/>
            <person name="Martens C."/>
            <person name="Maumus F."/>
            <person name="Otillar R.P."/>
            <person name="Rayko E."/>
            <person name="Salamov A."/>
            <person name="Vandepoele K."/>
            <person name="Beszteri B."/>
            <person name="Gruber A."/>
            <person name="Heijde M."/>
            <person name="Katinka M."/>
            <person name="Mock T."/>
            <person name="Valentin K."/>
            <person name="Verret F."/>
            <person name="Berges J.A."/>
            <person name="Brownlee C."/>
            <person name="Cadoret J.P."/>
            <person name="Chiovitti A."/>
            <person name="Choi C.J."/>
            <person name="Coesel S."/>
            <person name="De Martino A."/>
            <person name="Detter J.C."/>
            <person name="Durkin C."/>
            <person name="Falciatore A."/>
            <person name="Fournet J."/>
            <person name="Haruta M."/>
            <person name="Huysman M.J."/>
            <person name="Jenkins B.D."/>
            <person name="Jiroutova K."/>
            <person name="Jorgensen R.E."/>
            <person name="Joubert Y."/>
            <person name="Kaplan A."/>
            <person name="Kroger N."/>
            <person name="Kroth P.G."/>
            <person name="La Roche J."/>
            <person name="Lindquist E."/>
            <person name="Lommer M."/>
            <person name="Martin-Jezequel V."/>
            <person name="Lopez P.J."/>
            <person name="Lucas S."/>
            <person name="Mangogna M."/>
            <person name="McGinnis K."/>
            <person name="Medlin L.K."/>
            <person name="Montsant A."/>
            <person name="Oudot-Le Secq M.P."/>
            <person name="Napoli C."/>
            <person name="Obornik M."/>
            <person name="Parker M.S."/>
            <person name="Petit J.L."/>
            <person name="Porcel B.M."/>
            <person name="Poulsen N."/>
            <person name="Robison M."/>
            <person name="Rychlewski L."/>
            <person name="Rynearson T.A."/>
            <person name="Schmutz J."/>
            <person name="Shapiro H."/>
            <person name="Siaut M."/>
            <person name="Stanley M."/>
            <person name="Sussman M.R."/>
            <person name="Taylor A.R."/>
            <person name="Vardi A."/>
            <person name="von Dassow P."/>
            <person name="Vyverman W."/>
            <person name="Willis A."/>
            <person name="Wyrwicz L.S."/>
            <person name="Rokhsar D.S."/>
            <person name="Weissenbach J."/>
            <person name="Armbrust E.V."/>
            <person name="Green B.R."/>
            <person name="Van de Peer Y."/>
            <person name="Grigoriev I.V."/>
        </authorList>
    </citation>
    <scope>NUCLEOTIDE SEQUENCE [LARGE SCALE GENOMIC DNA]</scope>
    <source>
        <strain evidence="2 3">CCAP 1055/1</strain>
    </source>
</reference>
<name>B7FSV4_PHATC</name>
<feature type="region of interest" description="Disordered" evidence="1">
    <location>
        <begin position="1"/>
        <end position="22"/>
    </location>
</feature>
<dbReference type="eggNOG" id="KOG3313">
    <property type="taxonomic scope" value="Eukaryota"/>
</dbReference>
<dbReference type="AlphaFoldDB" id="B7FSV4"/>
<gene>
    <name evidence="2" type="ORF">PHATRDRAFT_32869</name>
</gene>
<feature type="compositionally biased region" description="Polar residues" evidence="1">
    <location>
        <begin position="1"/>
        <end position="15"/>
    </location>
</feature>
<dbReference type="Proteomes" id="UP000000759">
    <property type="component" value="Chromosome 2"/>
</dbReference>
<reference evidence="3" key="2">
    <citation type="submission" date="2008-08" db="EMBL/GenBank/DDBJ databases">
        <authorList>
            <consortium name="Diatom Consortium"/>
            <person name="Grigoriev I."/>
            <person name="Grimwood J."/>
            <person name="Kuo A."/>
            <person name="Otillar R.P."/>
            <person name="Salamov A."/>
            <person name="Detter J.C."/>
            <person name="Lindquist E."/>
            <person name="Shapiro H."/>
            <person name="Lucas S."/>
            <person name="Glavina del Rio T."/>
            <person name="Pitluck S."/>
            <person name="Rokhsar D."/>
            <person name="Bowler C."/>
        </authorList>
    </citation>
    <scope>GENOME REANNOTATION</scope>
    <source>
        <strain evidence="3">CCAP 1055/1</strain>
    </source>
</reference>